<dbReference type="CDD" id="cd12208">
    <property type="entry name" value="DIP1984-like"/>
    <property type="match status" value="1"/>
</dbReference>
<gene>
    <name evidence="1" type="ORF">JIG36_23535</name>
</gene>
<proteinExistence type="predicted"/>
<accession>A0ABS2AGQ5</accession>
<keyword evidence="2" id="KW-1185">Reference proteome</keyword>
<dbReference type="Pfam" id="PF20935">
    <property type="entry name" value="DUF6847"/>
    <property type="match status" value="1"/>
</dbReference>
<dbReference type="EMBL" id="JAENHP010000007">
    <property type="protein sequence ID" value="MBM2618533.1"/>
    <property type="molecule type" value="Genomic_DNA"/>
</dbReference>
<evidence type="ECO:0000313" key="1">
    <source>
        <dbReference type="EMBL" id="MBM2618533.1"/>
    </source>
</evidence>
<dbReference type="NCBIfam" id="NF038048">
    <property type="entry name" value="DIP1984_fam"/>
    <property type="match status" value="1"/>
</dbReference>
<dbReference type="Gene3D" id="6.10.320.10">
    <property type="match status" value="1"/>
</dbReference>
<evidence type="ECO:0000313" key="2">
    <source>
        <dbReference type="Proteomes" id="UP000632138"/>
    </source>
</evidence>
<comment type="caution">
    <text evidence="1">The sequence shown here is derived from an EMBL/GenBank/DDBJ whole genome shotgun (WGS) entry which is preliminary data.</text>
</comment>
<dbReference type="InterPro" id="IPR047741">
    <property type="entry name" value="DIP1984-like"/>
</dbReference>
<organism evidence="1 2">
    <name type="scientific">Paractinoplanes ovalisporus</name>
    <dbReference type="NCBI Taxonomy" id="2810368"/>
    <lineage>
        <taxon>Bacteria</taxon>
        <taxon>Bacillati</taxon>
        <taxon>Actinomycetota</taxon>
        <taxon>Actinomycetes</taxon>
        <taxon>Micromonosporales</taxon>
        <taxon>Micromonosporaceae</taxon>
        <taxon>Paractinoplanes</taxon>
    </lineage>
</organism>
<sequence>MKLAEALALRADASRRAEQLRSRIAGSARFQEGETPAEDAAALLVEAGEVLTQLESLIRRINRTNAATPAEGGTLTDALARRDVLRLRHSIITAAADAAAGEGQRGYRQLRSELKMIPALPVADIRRQADDLARQIREVDTVIQRMNWEVDLLD</sequence>
<dbReference type="Proteomes" id="UP000632138">
    <property type="component" value="Unassembled WGS sequence"/>
</dbReference>
<reference evidence="1 2" key="1">
    <citation type="submission" date="2021-01" db="EMBL/GenBank/DDBJ databases">
        <title>Actinoplanes sp. nov. LDG1-06 isolated from lichen.</title>
        <authorList>
            <person name="Saeng-In P."/>
            <person name="Phongsopitanun W."/>
            <person name="Kanchanasin P."/>
            <person name="Yuki M."/>
            <person name="Kudo T."/>
            <person name="Ohkuma M."/>
            <person name="Tanasupawat S."/>
        </authorList>
    </citation>
    <scope>NUCLEOTIDE SEQUENCE [LARGE SCALE GENOMIC DNA]</scope>
    <source>
        <strain evidence="1 2">LDG1-06</strain>
    </source>
</reference>
<protein>
    <submittedName>
        <fullName evidence="1">DIP1984 family protein</fullName>
    </submittedName>
</protein>
<dbReference type="RefSeq" id="WP_203378529.1">
    <property type="nucleotide sequence ID" value="NZ_JAENHP010000007.1"/>
</dbReference>
<name>A0ABS2AGQ5_9ACTN</name>